<feature type="domain" description="3-dehydroquinate synthase C-terminal" evidence="21">
    <location>
        <begin position="174"/>
        <end position="317"/>
    </location>
</feature>
<keyword evidence="12" id="KW-0479">Metal-binding</keyword>
<evidence type="ECO:0000259" key="20">
    <source>
        <dbReference type="Pfam" id="PF01761"/>
    </source>
</evidence>
<comment type="cofactor">
    <cofactor evidence="3">
        <name>Co(2+)</name>
        <dbReference type="ChEBI" id="CHEBI:48828"/>
    </cofactor>
</comment>
<keyword evidence="17 22" id="KW-0456">Lyase</keyword>
<feature type="domain" description="3-dehydroquinate synthase N-terminal" evidence="20">
    <location>
        <begin position="60"/>
        <end position="171"/>
    </location>
</feature>
<dbReference type="PIRSF" id="PIRSF001455">
    <property type="entry name" value="DHQ_synth"/>
    <property type="match status" value="1"/>
</dbReference>
<dbReference type="GO" id="GO:0009073">
    <property type="term" value="P:aromatic amino acid family biosynthetic process"/>
    <property type="evidence" value="ECO:0007669"/>
    <property type="project" value="UniProtKB-KW"/>
</dbReference>
<dbReference type="Pfam" id="PF24621">
    <property type="entry name" value="DHQS_C"/>
    <property type="match status" value="1"/>
</dbReference>
<evidence type="ECO:0000256" key="7">
    <source>
        <dbReference type="ARBA" id="ARBA00005412"/>
    </source>
</evidence>
<dbReference type="Proteomes" id="UP000315825">
    <property type="component" value="Unassembled WGS sequence"/>
</dbReference>
<evidence type="ECO:0000256" key="16">
    <source>
        <dbReference type="ARBA" id="ARBA00023141"/>
    </source>
</evidence>
<dbReference type="InterPro" id="IPR016037">
    <property type="entry name" value="DHQ_synth_AroB"/>
</dbReference>
<dbReference type="CDD" id="cd08195">
    <property type="entry name" value="DHQS"/>
    <property type="match status" value="1"/>
</dbReference>
<dbReference type="EC" id="4.2.3.4" evidence="8 19"/>
<dbReference type="InterPro" id="IPR056179">
    <property type="entry name" value="DHQS_C"/>
</dbReference>
<evidence type="ECO:0000256" key="17">
    <source>
        <dbReference type="ARBA" id="ARBA00023239"/>
    </source>
</evidence>
<dbReference type="Gene3D" id="3.40.50.1970">
    <property type="match status" value="1"/>
</dbReference>
<comment type="caution">
    <text evidence="22">The sequence shown here is derived from an EMBL/GenBank/DDBJ whole genome shotgun (WGS) entry which is preliminary data.</text>
</comment>
<comment type="similarity">
    <text evidence="7">Belongs to the sugar phosphate cyclases superfamily. Dehydroquinate synthase family.</text>
</comment>
<keyword evidence="13" id="KW-0547">Nucleotide-binding</keyword>
<dbReference type="SUPFAM" id="SSF56796">
    <property type="entry name" value="Dehydroquinate synthase-like"/>
    <property type="match status" value="1"/>
</dbReference>
<evidence type="ECO:0000256" key="14">
    <source>
        <dbReference type="ARBA" id="ARBA00022833"/>
    </source>
</evidence>
<evidence type="ECO:0000256" key="8">
    <source>
        <dbReference type="ARBA" id="ARBA00013031"/>
    </source>
</evidence>
<comment type="pathway">
    <text evidence="6">Metabolic intermediate biosynthesis; chorismate biosynthesis; chorismate from D-erythrose 4-phosphate and phosphoenolpyruvate: step 2/7.</text>
</comment>
<comment type="cofactor">
    <cofactor evidence="2">
        <name>NAD(+)</name>
        <dbReference type="ChEBI" id="CHEBI:57540"/>
    </cofactor>
</comment>
<evidence type="ECO:0000256" key="3">
    <source>
        <dbReference type="ARBA" id="ARBA00001941"/>
    </source>
</evidence>
<evidence type="ECO:0000256" key="10">
    <source>
        <dbReference type="ARBA" id="ARBA00022490"/>
    </source>
</evidence>
<evidence type="ECO:0000313" key="22">
    <source>
        <dbReference type="EMBL" id="RZO26007.1"/>
    </source>
</evidence>
<keyword evidence="18" id="KW-0170">Cobalt</keyword>
<keyword evidence="15" id="KW-0520">NAD</keyword>
<evidence type="ECO:0000256" key="1">
    <source>
        <dbReference type="ARBA" id="ARBA00001393"/>
    </source>
</evidence>
<gene>
    <name evidence="22" type="primary">aroB</name>
    <name evidence="22" type="ORF">EVA92_03850</name>
</gene>
<keyword evidence="14" id="KW-0862">Zinc</keyword>
<name>A0A520MXP6_9GAMM</name>
<keyword evidence="16" id="KW-0057">Aromatic amino acid biosynthesis</keyword>
<reference evidence="22 23" key="1">
    <citation type="submission" date="2019-02" db="EMBL/GenBank/DDBJ databases">
        <title>Prokaryotic population dynamics and viral predation in marine succession experiment using metagenomics: the confinement effect.</title>
        <authorList>
            <person name="Haro-Moreno J.M."/>
            <person name="Rodriguez-Valera F."/>
            <person name="Lopez-Perez M."/>
        </authorList>
    </citation>
    <scope>NUCLEOTIDE SEQUENCE [LARGE SCALE GENOMIC DNA]</scope>
    <source>
        <strain evidence="22">MED-G159</strain>
    </source>
</reference>
<evidence type="ECO:0000256" key="12">
    <source>
        <dbReference type="ARBA" id="ARBA00022723"/>
    </source>
</evidence>
<evidence type="ECO:0000259" key="21">
    <source>
        <dbReference type="Pfam" id="PF24621"/>
    </source>
</evidence>
<evidence type="ECO:0000313" key="23">
    <source>
        <dbReference type="Proteomes" id="UP000315825"/>
    </source>
</evidence>
<dbReference type="PANTHER" id="PTHR43622">
    <property type="entry name" value="3-DEHYDROQUINATE SYNTHASE"/>
    <property type="match status" value="1"/>
</dbReference>
<accession>A0A520MXP6</accession>
<dbReference type="GO" id="GO:0003856">
    <property type="term" value="F:3-dehydroquinate synthase activity"/>
    <property type="evidence" value="ECO:0007669"/>
    <property type="project" value="UniProtKB-UniRule"/>
</dbReference>
<dbReference type="NCBIfam" id="TIGR01357">
    <property type="entry name" value="aroB"/>
    <property type="match status" value="1"/>
</dbReference>
<evidence type="ECO:0000256" key="19">
    <source>
        <dbReference type="NCBIfam" id="TIGR01357"/>
    </source>
</evidence>
<keyword evidence="10" id="KW-0963">Cytoplasm</keyword>
<evidence type="ECO:0000256" key="2">
    <source>
        <dbReference type="ARBA" id="ARBA00001911"/>
    </source>
</evidence>
<dbReference type="GO" id="GO:0009423">
    <property type="term" value="P:chorismate biosynthetic process"/>
    <property type="evidence" value="ECO:0007669"/>
    <property type="project" value="UniProtKB-UniRule"/>
</dbReference>
<dbReference type="InterPro" id="IPR050071">
    <property type="entry name" value="Dehydroquinate_synthase"/>
</dbReference>
<keyword evidence="11" id="KW-0028">Amino-acid biosynthesis</keyword>
<comment type="function">
    <text evidence="4">Catalyzes the conversion of 3-deoxy-D-arabino-heptulosonate 7-phosphate (DAHP) to dehydroquinate (DHQ).</text>
</comment>
<evidence type="ECO:0000256" key="4">
    <source>
        <dbReference type="ARBA" id="ARBA00003485"/>
    </source>
</evidence>
<dbReference type="GO" id="GO:0005737">
    <property type="term" value="C:cytoplasm"/>
    <property type="evidence" value="ECO:0007669"/>
    <property type="project" value="UniProtKB-SubCell"/>
</dbReference>
<comment type="catalytic activity">
    <reaction evidence="1">
        <text>7-phospho-2-dehydro-3-deoxy-D-arabino-heptonate = 3-dehydroquinate + phosphate</text>
        <dbReference type="Rhea" id="RHEA:21968"/>
        <dbReference type="ChEBI" id="CHEBI:32364"/>
        <dbReference type="ChEBI" id="CHEBI:43474"/>
        <dbReference type="ChEBI" id="CHEBI:58394"/>
        <dbReference type="EC" id="4.2.3.4"/>
    </reaction>
</comment>
<evidence type="ECO:0000256" key="18">
    <source>
        <dbReference type="ARBA" id="ARBA00023285"/>
    </source>
</evidence>
<evidence type="ECO:0000256" key="6">
    <source>
        <dbReference type="ARBA" id="ARBA00004661"/>
    </source>
</evidence>
<proteinExistence type="inferred from homology"/>
<dbReference type="GO" id="GO:0008652">
    <property type="term" value="P:amino acid biosynthetic process"/>
    <property type="evidence" value="ECO:0007669"/>
    <property type="project" value="UniProtKB-KW"/>
</dbReference>
<evidence type="ECO:0000256" key="13">
    <source>
        <dbReference type="ARBA" id="ARBA00022741"/>
    </source>
</evidence>
<evidence type="ECO:0000256" key="15">
    <source>
        <dbReference type="ARBA" id="ARBA00023027"/>
    </source>
</evidence>
<dbReference type="GO" id="GO:0046872">
    <property type="term" value="F:metal ion binding"/>
    <property type="evidence" value="ECO:0007669"/>
    <property type="project" value="UniProtKB-KW"/>
</dbReference>
<dbReference type="InterPro" id="IPR030963">
    <property type="entry name" value="DHQ_synth_fam"/>
</dbReference>
<evidence type="ECO:0000256" key="11">
    <source>
        <dbReference type="ARBA" id="ARBA00022605"/>
    </source>
</evidence>
<dbReference type="Pfam" id="PF01761">
    <property type="entry name" value="DHQ_synthase"/>
    <property type="match status" value="1"/>
</dbReference>
<dbReference type="Gene3D" id="1.20.1090.10">
    <property type="entry name" value="Dehydroquinate synthase-like - alpha domain"/>
    <property type="match status" value="1"/>
</dbReference>
<evidence type="ECO:0000256" key="9">
    <source>
        <dbReference type="ARBA" id="ARBA00017684"/>
    </source>
</evidence>
<organism evidence="22 23">
    <name type="scientific">SAR86 cluster bacterium</name>
    <dbReference type="NCBI Taxonomy" id="2030880"/>
    <lineage>
        <taxon>Bacteria</taxon>
        <taxon>Pseudomonadati</taxon>
        <taxon>Pseudomonadota</taxon>
        <taxon>Gammaproteobacteria</taxon>
        <taxon>SAR86 cluster</taxon>
    </lineage>
</organism>
<sequence length="358" mass="40296">MNFKISQKSSEVAVNSLVSIESVLQYLENIQPKVVFIDKAVLESNNVISNVLGKLELEIFVLEDPERDKGFAKLQQCYEFLHEINVQRNDTVVAIGGGATTDLVGFIASTFKRGIKLCLIPTSLLSQVDACIGGKTAINFLEVKNLIGSFYNPNEIVICTEFLMSQDKQQYLTGVSEIIKHALITSEAETDYIYENIEAINQRNTKSLEEIINRSINIKKDIVNEDFLEAGKRKFLNFGHTFGHGIESANVENAILHGHAVAIGMLMALQYSYDQELLSKNDFNKSSNLLRSINYDFSKIELDPNKIYNFMKSDKKNSSNQSISLILLNGFGEPVIYEETDTNKLLNFLNTFAKDFEK</sequence>
<dbReference type="PANTHER" id="PTHR43622:SF7">
    <property type="entry name" value="3-DEHYDROQUINATE SYNTHASE, CHLOROPLASTIC"/>
    <property type="match status" value="1"/>
</dbReference>
<comment type="subcellular location">
    <subcellularLocation>
        <location evidence="5">Cytoplasm</location>
    </subcellularLocation>
</comment>
<dbReference type="EMBL" id="SHBE01000007">
    <property type="protein sequence ID" value="RZO26007.1"/>
    <property type="molecule type" value="Genomic_DNA"/>
</dbReference>
<dbReference type="GO" id="GO:0000166">
    <property type="term" value="F:nucleotide binding"/>
    <property type="evidence" value="ECO:0007669"/>
    <property type="project" value="UniProtKB-KW"/>
</dbReference>
<dbReference type="InterPro" id="IPR030960">
    <property type="entry name" value="DHQS/DOIS_N"/>
</dbReference>
<dbReference type="AlphaFoldDB" id="A0A520MXP6"/>
<evidence type="ECO:0000256" key="5">
    <source>
        <dbReference type="ARBA" id="ARBA00004496"/>
    </source>
</evidence>
<protein>
    <recommendedName>
        <fullName evidence="9 19">3-dehydroquinate synthase</fullName>
        <ecNumber evidence="8 19">4.2.3.4</ecNumber>
    </recommendedName>
</protein>